<dbReference type="EMBL" id="DS113188">
    <property type="protein sequence ID" value="EAY21805.1"/>
    <property type="molecule type" value="Genomic_DNA"/>
</dbReference>
<dbReference type="KEGG" id="tva:5465282"/>
<dbReference type="KEGG" id="tva:5467357"/>
<keyword evidence="4" id="KW-1185">Reference proteome</keyword>
<organism evidence="3 4">
    <name type="scientific">Trichomonas vaginalis (strain ATCC PRA-98 / G3)</name>
    <dbReference type="NCBI Taxonomy" id="412133"/>
    <lineage>
        <taxon>Eukaryota</taxon>
        <taxon>Metamonada</taxon>
        <taxon>Parabasalia</taxon>
        <taxon>Trichomonadida</taxon>
        <taxon>Trichomonadidae</taxon>
        <taxon>Trichomonas</taxon>
    </lineage>
</organism>
<dbReference type="EMBL" id="DS113352">
    <property type="protein sequence ID" value="EAY09690.1"/>
    <property type="molecule type" value="Genomic_DNA"/>
</dbReference>
<name>A2DD31_TRIV3</name>
<gene>
    <name evidence="1" type="ORF">TVAG_098260</name>
    <name evidence="2" type="ORF">TVAG_178010</name>
    <name evidence="3" type="ORF">TVAG_238310</name>
</gene>
<accession>A2DD31</accession>
<proteinExistence type="predicted"/>
<dbReference type="Proteomes" id="UP000001542">
    <property type="component" value="Unassembled WGS sequence"/>
</dbReference>
<evidence type="ECO:0000313" key="2">
    <source>
        <dbReference type="EMBL" id="EAY19757.1"/>
    </source>
</evidence>
<protein>
    <submittedName>
        <fullName evidence="3">Uncharacterized protein</fullName>
    </submittedName>
</protein>
<sequence length="368" mass="43302">MADDSLYQLTQLVKHNDYSSDSLNQLYQCISTMTERSIGCLNWDKFFKKITVTDEVLLHFLASVLNIEKISECFKDSIFYHNINLEKFSNLTETEQQTILNSYKADKFTYYIMCSQIVKSNWNNLSQTLVNIANQYLPFLDEEKQIYIFTEITGNYQNFEISVANLLLFYENNEEKLSNCFNLTLFQQIYSKNGIEQMIFFAANTICCNNTSINFYNLLEIEEMNPFDFFYFSIQYKEILNCDDFPKVTEVITGLISASNINAIMRICQKNLDKITFYKCNYCHITSIWNFITNAAIILPDEDLLIKLLKFIEKTEKATDELFEPENDLGFYEYLNSIFSDITSARNKQFLLEFLNTHEDDFTYDQTL</sequence>
<evidence type="ECO:0000313" key="3">
    <source>
        <dbReference type="EMBL" id="EAY21805.1"/>
    </source>
</evidence>
<reference evidence="3" key="2">
    <citation type="journal article" date="2007" name="Science">
        <title>Draft genome sequence of the sexually transmitted pathogen Trichomonas vaginalis.</title>
        <authorList>
            <person name="Carlton J.M."/>
            <person name="Hirt R.P."/>
            <person name="Silva J.C."/>
            <person name="Delcher A.L."/>
            <person name="Schatz M."/>
            <person name="Zhao Q."/>
            <person name="Wortman J.R."/>
            <person name="Bidwell S.L."/>
            <person name="Alsmark U.C.M."/>
            <person name="Besteiro S."/>
            <person name="Sicheritz-Ponten T."/>
            <person name="Noel C.J."/>
            <person name="Dacks J.B."/>
            <person name="Foster P.G."/>
            <person name="Simillion C."/>
            <person name="Van de Peer Y."/>
            <person name="Miranda-Saavedra D."/>
            <person name="Barton G.J."/>
            <person name="Westrop G.D."/>
            <person name="Mueller S."/>
            <person name="Dessi D."/>
            <person name="Fiori P.L."/>
            <person name="Ren Q."/>
            <person name="Paulsen I."/>
            <person name="Zhang H."/>
            <person name="Bastida-Corcuera F.D."/>
            <person name="Simoes-Barbosa A."/>
            <person name="Brown M.T."/>
            <person name="Hayes R.D."/>
            <person name="Mukherjee M."/>
            <person name="Okumura C.Y."/>
            <person name="Schneider R."/>
            <person name="Smith A.J."/>
            <person name="Vanacova S."/>
            <person name="Villalvazo M."/>
            <person name="Haas B.J."/>
            <person name="Pertea M."/>
            <person name="Feldblyum T.V."/>
            <person name="Utterback T.R."/>
            <person name="Shu C.L."/>
            <person name="Osoegawa K."/>
            <person name="de Jong P.J."/>
            <person name="Hrdy I."/>
            <person name="Horvathova L."/>
            <person name="Zubacova Z."/>
            <person name="Dolezal P."/>
            <person name="Malik S.B."/>
            <person name="Logsdon J.M. Jr."/>
            <person name="Henze K."/>
            <person name="Gupta A."/>
            <person name="Wang C.C."/>
            <person name="Dunne R.L."/>
            <person name="Upcroft J.A."/>
            <person name="Upcroft P."/>
            <person name="White O."/>
            <person name="Salzberg S.L."/>
            <person name="Tang P."/>
            <person name="Chiu C.-H."/>
            <person name="Lee Y.-S."/>
            <person name="Embley T.M."/>
            <person name="Coombs G.H."/>
            <person name="Mottram J.C."/>
            <person name="Tachezy J."/>
            <person name="Fraser-Liggett C.M."/>
            <person name="Johnson P.J."/>
        </authorList>
    </citation>
    <scope>NUCLEOTIDE SEQUENCE [LARGE SCALE GENOMIC DNA]</scope>
    <source>
        <strain evidence="3">G3</strain>
    </source>
</reference>
<dbReference type="VEuPathDB" id="TrichDB:TVAGG3_0546560"/>
<dbReference type="EMBL" id="DS113204">
    <property type="protein sequence ID" value="EAY19757.1"/>
    <property type="molecule type" value="Genomic_DNA"/>
</dbReference>
<dbReference type="AlphaFoldDB" id="A2DD31"/>
<evidence type="ECO:0000313" key="1">
    <source>
        <dbReference type="EMBL" id="EAY09690.1"/>
    </source>
</evidence>
<evidence type="ECO:0000313" key="4">
    <source>
        <dbReference type="Proteomes" id="UP000001542"/>
    </source>
</evidence>
<reference evidence="3" key="1">
    <citation type="submission" date="2006-10" db="EMBL/GenBank/DDBJ databases">
        <authorList>
            <person name="Amadeo P."/>
            <person name="Zhao Q."/>
            <person name="Wortman J."/>
            <person name="Fraser-Liggett C."/>
            <person name="Carlton J."/>
        </authorList>
    </citation>
    <scope>NUCLEOTIDE SEQUENCE</scope>
    <source>
        <strain evidence="3">G3</strain>
    </source>
</reference>
<dbReference type="VEuPathDB" id="TrichDB:TVAG_TEG_DS113188_4_2"/>